<name>A0A1N7P4K2_9BACL</name>
<protein>
    <submittedName>
        <fullName evidence="1">Thiol-disulfide isomerase or thioredoxin</fullName>
    </submittedName>
</protein>
<keyword evidence="1" id="KW-0413">Isomerase</keyword>
<dbReference type="OrthoDB" id="6120799at2"/>
<organism evidence="1 2">
    <name type="scientific">Kroppenstedtia eburnea</name>
    <dbReference type="NCBI Taxonomy" id="714067"/>
    <lineage>
        <taxon>Bacteria</taxon>
        <taxon>Bacillati</taxon>
        <taxon>Bacillota</taxon>
        <taxon>Bacilli</taxon>
        <taxon>Bacillales</taxon>
        <taxon>Thermoactinomycetaceae</taxon>
        <taxon>Kroppenstedtia</taxon>
    </lineage>
</organism>
<dbReference type="SUPFAM" id="SSF52833">
    <property type="entry name" value="Thioredoxin-like"/>
    <property type="match status" value="1"/>
</dbReference>
<sequence>MDLNQWFDKGMTWQAYVDGMKVNREGLQKIYDQYHLPEEDLSFYEGLAGEKLRAVVLTADWCGDAMLCLPILKRIGETAGIQMRYLIRDENLELMDQYLTNGKSRSIPIFVFFDSQGNERAVWGPRSPEVQRLVDEMKANMPAEGEPDFAEKQKELYRGFKKRLLEEPALWETVNRSVRARLQEKLGS</sequence>
<dbReference type="InterPro" id="IPR036249">
    <property type="entry name" value="Thioredoxin-like_sf"/>
</dbReference>
<reference evidence="2" key="1">
    <citation type="submission" date="2017-01" db="EMBL/GenBank/DDBJ databases">
        <authorList>
            <person name="Varghese N."/>
            <person name="Submissions S."/>
        </authorList>
    </citation>
    <scope>NUCLEOTIDE SEQUENCE [LARGE SCALE GENOMIC DNA]</scope>
    <source>
        <strain evidence="2">DSM 45196</strain>
    </source>
</reference>
<dbReference type="GO" id="GO:0016853">
    <property type="term" value="F:isomerase activity"/>
    <property type="evidence" value="ECO:0007669"/>
    <property type="project" value="UniProtKB-KW"/>
</dbReference>
<dbReference type="Pfam" id="PF14595">
    <property type="entry name" value="Thioredoxin_9"/>
    <property type="match status" value="1"/>
</dbReference>
<gene>
    <name evidence="1" type="ORF">SAMN05421790_11155</name>
</gene>
<dbReference type="RefSeq" id="WP_076525959.1">
    <property type="nucleotide sequence ID" value="NZ_CP048103.1"/>
</dbReference>
<dbReference type="Gene3D" id="3.40.30.10">
    <property type="entry name" value="Glutaredoxin"/>
    <property type="match status" value="1"/>
</dbReference>
<proteinExistence type="predicted"/>
<dbReference type="Proteomes" id="UP000186795">
    <property type="component" value="Unassembled WGS sequence"/>
</dbReference>
<dbReference type="AlphaFoldDB" id="A0A1N7P4K2"/>
<dbReference type="EMBL" id="FTOD01000011">
    <property type="protein sequence ID" value="SIT05369.1"/>
    <property type="molecule type" value="Genomic_DNA"/>
</dbReference>
<evidence type="ECO:0000313" key="1">
    <source>
        <dbReference type="EMBL" id="SIT05369.1"/>
    </source>
</evidence>
<accession>A0A1N7P4K2</accession>
<evidence type="ECO:0000313" key="2">
    <source>
        <dbReference type="Proteomes" id="UP000186795"/>
    </source>
</evidence>
<keyword evidence="2" id="KW-1185">Reference proteome</keyword>